<keyword evidence="8" id="KW-1185">Reference proteome</keyword>
<evidence type="ECO:0000256" key="2">
    <source>
        <dbReference type="ARBA" id="ARBA00023015"/>
    </source>
</evidence>
<dbReference type="OrthoDB" id="9775392at2"/>
<dbReference type="PANTHER" id="PTHR30346">
    <property type="entry name" value="TRANSCRIPTIONAL DUAL REGULATOR HCAR-RELATED"/>
    <property type="match status" value="1"/>
</dbReference>
<dbReference type="GO" id="GO:0032993">
    <property type="term" value="C:protein-DNA complex"/>
    <property type="evidence" value="ECO:0007669"/>
    <property type="project" value="TreeGrafter"/>
</dbReference>
<dbReference type="Gene3D" id="3.40.190.10">
    <property type="entry name" value="Periplasmic binding protein-like II"/>
    <property type="match status" value="2"/>
</dbReference>
<dbReference type="Gene3D" id="1.10.10.10">
    <property type="entry name" value="Winged helix-like DNA-binding domain superfamily/Winged helix DNA-binding domain"/>
    <property type="match status" value="1"/>
</dbReference>
<name>A0A1G6J715_9RHOB</name>
<reference evidence="8" key="1">
    <citation type="submission" date="2016-10" db="EMBL/GenBank/DDBJ databases">
        <authorList>
            <person name="Varghese N."/>
            <person name="Submissions S."/>
        </authorList>
    </citation>
    <scope>NUCLEOTIDE SEQUENCE [LARGE SCALE GENOMIC DNA]</scope>
    <source>
        <strain evidence="8">CGMCC 1.9108</strain>
    </source>
</reference>
<comment type="similarity">
    <text evidence="1">Belongs to the LysR transcriptional regulatory family.</text>
</comment>
<proteinExistence type="inferred from homology"/>
<dbReference type="EMBL" id="FMZV01000001">
    <property type="protein sequence ID" value="SDC14487.1"/>
    <property type="molecule type" value="Genomic_DNA"/>
</dbReference>
<evidence type="ECO:0000259" key="6">
    <source>
        <dbReference type="PROSITE" id="PS50931"/>
    </source>
</evidence>
<evidence type="ECO:0000313" key="8">
    <source>
        <dbReference type="Proteomes" id="UP000199628"/>
    </source>
</evidence>
<dbReference type="InterPro" id="IPR000847">
    <property type="entry name" value="LysR_HTH_N"/>
</dbReference>
<dbReference type="InterPro" id="IPR036388">
    <property type="entry name" value="WH-like_DNA-bd_sf"/>
</dbReference>
<dbReference type="Pfam" id="PF03466">
    <property type="entry name" value="LysR_substrate"/>
    <property type="match status" value="1"/>
</dbReference>
<dbReference type="Proteomes" id="UP000199628">
    <property type="component" value="Unassembled WGS sequence"/>
</dbReference>
<dbReference type="STRING" id="639004.SAMN04488239_101289"/>
<keyword evidence="5" id="KW-0804">Transcription</keyword>
<dbReference type="PRINTS" id="PR00039">
    <property type="entry name" value="HTHLYSR"/>
</dbReference>
<dbReference type="RefSeq" id="WP_093026953.1">
    <property type="nucleotide sequence ID" value="NZ_FMZV01000001.1"/>
</dbReference>
<dbReference type="PROSITE" id="PS50931">
    <property type="entry name" value="HTH_LYSR"/>
    <property type="match status" value="1"/>
</dbReference>
<dbReference type="InterPro" id="IPR005119">
    <property type="entry name" value="LysR_subst-bd"/>
</dbReference>
<feature type="domain" description="HTH lysR-type" evidence="6">
    <location>
        <begin position="3"/>
        <end position="60"/>
    </location>
</feature>
<dbReference type="SUPFAM" id="SSF53850">
    <property type="entry name" value="Periplasmic binding protein-like II"/>
    <property type="match status" value="1"/>
</dbReference>
<evidence type="ECO:0000256" key="4">
    <source>
        <dbReference type="ARBA" id="ARBA00023159"/>
    </source>
</evidence>
<dbReference type="GO" id="GO:0003677">
    <property type="term" value="F:DNA binding"/>
    <property type="evidence" value="ECO:0007669"/>
    <property type="project" value="UniProtKB-KW"/>
</dbReference>
<sequence length="315" mass="34343">MTFTLRQLHYFKALAEQRNFGRAADICHVSQPALSVQVRALEESLGGRLVERRARDVVLTPFGRSILPMIEEVLTSADRLERFAQAQAGAGVLSLGLIPTMAPYLLPGVLSELRARNVALKIHVREARTEQLLNALTKGELDAAVLALPLGQAGLTAVELFEDRFLLAGSAERLDRLRQQTDRVRPTDLQPAQLMLLEDGHCLTDQALEVCGRDRSGAGINMGASSLATLSRLVAGGFGFTLMPELAAKAEMAAVPDLCLHRFPGPEPKRIVGLARRSSTHRESWFDDLVDVIRSVGQEIVSQTRNEKVATSAHG</sequence>
<protein>
    <submittedName>
        <fullName evidence="7">Transcriptional regulator, LysR family</fullName>
    </submittedName>
</protein>
<dbReference type="PANTHER" id="PTHR30346:SF26">
    <property type="entry name" value="HYDROGEN PEROXIDE-INDUCIBLE GENES ACTIVATOR"/>
    <property type="match status" value="1"/>
</dbReference>
<evidence type="ECO:0000313" key="7">
    <source>
        <dbReference type="EMBL" id="SDC14487.1"/>
    </source>
</evidence>
<dbReference type="AlphaFoldDB" id="A0A1G6J715"/>
<evidence type="ECO:0000256" key="1">
    <source>
        <dbReference type="ARBA" id="ARBA00009437"/>
    </source>
</evidence>
<dbReference type="GO" id="GO:0003700">
    <property type="term" value="F:DNA-binding transcription factor activity"/>
    <property type="evidence" value="ECO:0007669"/>
    <property type="project" value="InterPro"/>
</dbReference>
<evidence type="ECO:0000256" key="3">
    <source>
        <dbReference type="ARBA" id="ARBA00023125"/>
    </source>
</evidence>
<keyword evidence="4" id="KW-0010">Activator</keyword>
<keyword evidence="3" id="KW-0238">DNA-binding</keyword>
<accession>A0A1G6J715</accession>
<gene>
    <name evidence="7" type="ORF">SAMN04488239_101289</name>
</gene>
<dbReference type="Pfam" id="PF00126">
    <property type="entry name" value="HTH_1"/>
    <property type="match status" value="1"/>
</dbReference>
<dbReference type="FunFam" id="1.10.10.10:FF:000001">
    <property type="entry name" value="LysR family transcriptional regulator"/>
    <property type="match status" value="1"/>
</dbReference>
<dbReference type="CDD" id="cd08411">
    <property type="entry name" value="PBP2_OxyR"/>
    <property type="match status" value="1"/>
</dbReference>
<dbReference type="SUPFAM" id="SSF46785">
    <property type="entry name" value="Winged helix' DNA-binding domain"/>
    <property type="match status" value="1"/>
</dbReference>
<organism evidence="7 8">
    <name type="scientific">Ruegeria marina</name>
    <dbReference type="NCBI Taxonomy" id="639004"/>
    <lineage>
        <taxon>Bacteria</taxon>
        <taxon>Pseudomonadati</taxon>
        <taxon>Pseudomonadota</taxon>
        <taxon>Alphaproteobacteria</taxon>
        <taxon>Rhodobacterales</taxon>
        <taxon>Roseobacteraceae</taxon>
        <taxon>Ruegeria</taxon>
    </lineage>
</organism>
<keyword evidence="2" id="KW-0805">Transcription regulation</keyword>
<dbReference type="InterPro" id="IPR036390">
    <property type="entry name" value="WH_DNA-bd_sf"/>
</dbReference>
<evidence type="ECO:0000256" key="5">
    <source>
        <dbReference type="ARBA" id="ARBA00023163"/>
    </source>
</evidence>